<comment type="caution">
    <text evidence="2">The sequence shown here is derived from an EMBL/GenBank/DDBJ whole genome shotgun (WGS) entry which is preliminary data.</text>
</comment>
<evidence type="ECO:0000259" key="1">
    <source>
        <dbReference type="SMART" id="SM00829"/>
    </source>
</evidence>
<feature type="domain" description="Enoyl reductase (ER)" evidence="1">
    <location>
        <begin position="10"/>
        <end position="335"/>
    </location>
</feature>
<dbReference type="InterPro" id="IPR036291">
    <property type="entry name" value="NAD(P)-bd_dom_sf"/>
</dbReference>
<dbReference type="InterPro" id="IPR020843">
    <property type="entry name" value="ER"/>
</dbReference>
<dbReference type="Proteomes" id="UP000288102">
    <property type="component" value="Unassembled WGS sequence"/>
</dbReference>
<proteinExistence type="predicted"/>
<dbReference type="PANTHER" id="PTHR45033">
    <property type="match status" value="1"/>
</dbReference>
<dbReference type="Pfam" id="PF00107">
    <property type="entry name" value="ADH_zinc_N"/>
    <property type="match status" value="1"/>
</dbReference>
<sequence length="337" mass="36395">MKAYQISENYSIETLKQVEKSYNKLLPDEILVQIKAVSLNYRDLLVIKGTDKWKPPVGRIPVSDGVGIVVEIGNQVTEVALNDRVAGLFFPNWMDGNLSSEKLLNSLGGSASDGMLQEFVVLKENAVIKIPDYLSNEEAATLPCAAITAWHGLMEKGNVKAGDSVLIQGTGGVSLFSMQFALAAGAEVILLSGSDAKLERAKKMGVNHLINYKSVPQWENEVLKITNGLGAKHIVEVVGSDHINKSIAAVAPDGTISVIGIMDGLTGNINTAELMSKQVRLQGINVGSKAMFSRMNATLEAKKIHPVIDSVFLFQDTIDAFKRLESGSHFGKIVITF</sequence>
<gene>
    <name evidence="2" type="ORF">D0817_24240</name>
</gene>
<protein>
    <submittedName>
        <fullName evidence="2">NAD(P)-dependent alcohol dehydrogenase</fullName>
    </submittedName>
</protein>
<dbReference type="InterPro" id="IPR013154">
    <property type="entry name" value="ADH-like_N"/>
</dbReference>
<keyword evidence="3" id="KW-1185">Reference proteome</keyword>
<evidence type="ECO:0000313" key="3">
    <source>
        <dbReference type="Proteomes" id="UP000288102"/>
    </source>
</evidence>
<dbReference type="OrthoDB" id="9787435at2"/>
<dbReference type="Gene3D" id="3.40.50.720">
    <property type="entry name" value="NAD(P)-binding Rossmann-like Domain"/>
    <property type="match status" value="1"/>
</dbReference>
<dbReference type="EMBL" id="QWDM01000026">
    <property type="protein sequence ID" value="RUT67851.1"/>
    <property type="molecule type" value="Genomic_DNA"/>
</dbReference>
<organism evidence="2 3">
    <name type="scientific">Flavobacterium cupreum</name>
    <dbReference type="NCBI Taxonomy" id="2133766"/>
    <lineage>
        <taxon>Bacteria</taxon>
        <taxon>Pseudomonadati</taxon>
        <taxon>Bacteroidota</taxon>
        <taxon>Flavobacteriia</taxon>
        <taxon>Flavobacteriales</taxon>
        <taxon>Flavobacteriaceae</taxon>
        <taxon>Flavobacterium</taxon>
    </lineage>
</organism>
<dbReference type="InterPro" id="IPR011032">
    <property type="entry name" value="GroES-like_sf"/>
</dbReference>
<dbReference type="Pfam" id="PF08240">
    <property type="entry name" value="ADH_N"/>
    <property type="match status" value="1"/>
</dbReference>
<dbReference type="AlphaFoldDB" id="A0A434A0G6"/>
<dbReference type="InterPro" id="IPR013149">
    <property type="entry name" value="ADH-like_C"/>
</dbReference>
<dbReference type="GO" id="GO:0016491">
    <property type="term" value="F:oxidoreductase activity"/>
    <property type="evidence" value="ECO:0007669"/>
    <property type="project" value="InterPro"/>
</dbReference>
<dbReference type="SMART" id="SM00829">
    <property type="entry name" value="PKS_ER"/>
    <property type="match status" value="1"/>
</dbReference>
<dbReference type="SUPFAM" id="SSF51735">
    <property type="entry name" value="NAD(P)-binding Rossmann-fold domains"/>
    <property type="match status" value="1"/>
</dbReference>
<evidence type="ECO:0000313" key="2">
    <source>
        <dbReference type="EMBL" id="RUT67851.1"/>
    </source>
</evidence>
<dbReference type="CDD" id="cd08276">
    <property type="entry name" value="MDR7"/>
    <property type="match status" value="1"/>
</dbReference>
<dbReference type="InterPro" id="IPR052711">
    <property type="entry name" value="Zinc_ADH-like"/>
</dbReference>
<dbReference type="PANTHER" id="PTHR45033:SF2">
    <property type="entry name" value="ZINC-TYPE ALCOHOL DEHYDROGENASE-LIKE PROTEIN C1773.06C"/>
    <property type="match status" value="1"/>
</dbReference>
<name>A0A434A0G6_9FLAO</name>
<reference evidence="3" key="1">
    <citation type="journal article" date="2019" name="Syst. Appl. Microbiol.">
        <title>Flavobacterium circumlabens sp. nov. and Flavobacterium cupreum sp. nov., two psychrotrophic species isolated from Antarctic environmental samples.</title>
        <authorList>
            <person name="Kralova S."/>
            <person name="Busse H.-J."/>
            <person name="Svec P."/>
            <person name="Maslanova I."/>
            <person name="Stankova E."/>
            <person name="Bartak M."/>
            <person name="Sedlacek I."/>
        </authorList>
    </citation>
    <scope>NUCLEOTIDE SEQUENCE [LARGE SCALE GENOMIC DNA]</scope>
    <source>
        <strain evidence="3">CCM 8825</strain>
    </source>
</reference>
<accession>A0A434A0G6</accession>
<dbReference type="RefSeq" id="WP_127340857.1">
    <property type="nucleotide sequence ID" value="NZ_QWDM01000026.1"/>
</dbReference>
<dbReference type="SUPFAM" id="SSF50129">
    <property type="entry name" value="GroES-like"/>
    <property type="match status" value="1"/>
</dbReference>
<dbReference type="Gene3D" id="3.90.180.10">
    <property type="entry name" value="Medium-chain alcohol dehydrogenases, catalytic domain"/>
    <property type="match status" value="1"/>
</dbReference>